<dbReference type="RefSeq" id="WP_144919481.1">
    <property type="nucleotide sequence ID" value="NZ_JBHSMC010000014.1"/>
</dbReference>
<comment type="caution">
    <text evidence="2">The sequence shown here is derived from an EMBL/GenBank/DDBJ whole genome shotgun (WGS) entry which is preliminary data.</text>
</comment>
<evidence type="ECO:0000256" key="1">
    <source>
        <dbReference type="SAM" id="Phobius"/>
    </source>
</evidence>
<name>A0ABW0LHI4_9BACI</name>
<organism evidence="2 3">
    <name type="scientific">Lederbergia graminis</name>
    <dbReference type="NCBI Taxonomy" id="735518"/>
    <lineage>
        <taxon>Bacteria</taxon>
        <taxon>Bacillati</taxon>
        <taxon>Bacillota</taxon>
        <taxon>Bacilli</taxon>
        <taxon>Bacillales</taxon>
        <taxon>Bacillaceae</taxon>
        <taxon>Lederbergia</taxon>
    </lineage>
</organism>
<protein>
    <submittedName>
        <fullName evidence="2">Uncharacterized protein</fullName>
    </submittedName>
</protein>
<dbReference type="Proteomes" id="UP001596147">
    <property type="component" value="Unassembled WGS sequence"/>
</dbReference>
<proteinExistence type="predicted"/>
<sequence>MLELLLQDSYAEWVVPLTIAVIWISGWQLFSLSGYFQTHSKLDNSIHINNVEVNDCIDNERPLHIRHPFFKTVKRKECPDEVEGPHHLLI</sequence>
<evidence type="ECO:0000313" key="2">
    <source>
        <dbReference type="EMBL" id="MFC5465394.1"/>
    </source>
</evidence>
<keyword evidence="3" id="KW-1185">Reference proteome</keyword>
<feature type="transmembrane region" description="Helical" evidence="1">
    <location>
        <begin position="13"/>
        <end position="36"/>
    </location>
</feature>
<keyword evidence="1" id="KW-0472">Membrane</keyword>
<gene>
    <name evidence="2" type="ORF">ACFPM4_11600</name>
</gene>
<reference evidence="3" key="1">
    <citation type="journal article" date="2019" name="Int. J. Syst. Evol. Microbiol.">
        <title>The Global Catalogue of Microorganisms (GCM) 10K type strain sequencing project: providing services to taxonomists for standard genome sequencing and annotation.</title>
        <authorList>
            <consortium name="The Broad Institute Genomics Platform"/>
            <consortium name="The Broad Institute Genome Sequencing Center for Infectious Disease"/>
            <person name="Wu L."/>
            <person name="Ma J."/>
        </authorList>
    </citation>
    <scope>NUCLEOTIDE SEQUENCE [LARGE SCALE GENOMIC DNA]</scope>
    <source>
        <strain evidence="3">CGMCC 1.12237</strain>
    </source>
</reference>
<dbReference type="EMBL" id="JBHSMC010000014">
    <property type="protein sequence ID" value="MFC5465394.1"/>
    <property type="molecule type" value="Genomic_DNA"/>
</dbReference>
<keyword evidence="1" id="KW-1133">Transmembrane helix</keyword>
<evidence type="ECO:0000313" key="3">
    <source>
        <dbReference type="Proteomes" id="UP001596147"/>
    </source>
</evidence>
<keyword evidence="1" id="KW-0812">Transmembrane</keyword>
<accession>A0ABW0LHI4</accession>